<reference evidence="3 4" key="1">
    <citation type="journal article" date="2012" name="J. Bacteriol.">
        <title>Draft Genome Sequence of an Ammonia-Oxidizing Archaeon, "Candidatus Nitrosopumilus koreensis" AR1, from Marine Sediment.</title>
        <authorList>
            <person name="Park S.J."/>
            <person name="Kim J.G."/>
            <person name="Jung M.Y."/>
            <person name="Kim S.J."/>
            <person name="Cha I.T."/>
            <person name="Kwon K."/>
            <person name="Lee J.H."/>
            <person name="Rhee S.K."/>
        </authorList>
    </citation>
    <scope>NUCLEOTIDE SEQUENCE [LARGE SCALE GENOMIC DNA]</scope>
    <source>
        <strain evidence="3 4">AR1</strain>
    </source>
</reference>
<dbReference type="STRING" id="1229908.NKOR_00545"/>
<dbReference type="InterPro" id="IPR036291">
    <property type="entry name" value="NAD(P)-bd_dom_sf"/>
</dbReference>
<dbReference type="AlphaFoldDB" id="K0B3I9"/>
<gene>
    <name evidence="3" type="ORF">NKOR_00545</name>
</gene>
<dbReference type="Pfam" id="PF01370">
    <property type="entry name" value="Epimerase"/>
    <property type="match status" value="1"/>
</dbReference>
<dbReference type="SUPFAM" id="SSF51735">
    <property type="entry name" value="NAD(P)-binding Rossmann-fold domains"/>
    <property type="match status" value="1"/>
</dbReference>
<evidence type="ECO:0000313" key="3">
    <source>
        <dbReference type="EMBL" id="AFS80029.1"/>
    </source>
</evidence>
<evidence type="ECO:0000259" key="2">
    <source>
        <dbReference type="Pfam" id="PF01370"/>
    </source>
</evidence>
<dbReference type="HOGENOM" id="CLU_007383_4_0_2"/>
<dbReference type="Gene3D" id="3.40.50.720">
    <property type="entry name" value="NAD(P)-binding Rossmann-like Domain"/>
    <property type="match status" value="1"/>
</dbReference>
<dbReference type="PATRIC" id="fig|1229908.8.peg.113"/>
<name>K0B3I9_9ARCH</name>
<dbReference type="RefSeq" id="WP_014962420.1">
    <property type="nucleotide sequence ID" value="NC_018655.1"/>
</dbReference>
<comment type="similarity">
    <text evidence="1">Belongs to the NAD(P)-dependent epimerase/dehydratase family.</text>
</comment>
<dbReference type="EMBL" id="CP003842">
    <property type="protein sequence ID" value="AFS80029.1"/>
    <property type="molecule type" value="Genomic_DNA"/>
</dbReference>
<dbReference type="KEGG" id="nkr:NKOR_00545"/>
<feature type="domain" description="NAD-dependent epimerase/dehydratase" evidence="2">
    <location>
        <begin position="5"/>
        <end position="242"/>
    </location>
</feature>
<organism evidence="3 4">
    <name type="scientific">Candidatus Nitrosopumilus koreensis AR1</name>
    <dbReference type="NCBI Taxonomy" id="1229908"/>
    <lineage>
        <taxon>Archaea</taxon>
        <taxon>Nitrososphaerota</taxon>
        <taxon>Nitrososphaeria</taxon>
        <taxon>Nitrosopumilales</taxon>
        <taxon>Nitrosopumilaceae</taxon>
        <taxon>Nitrosopumilus</taxon>
    </lineage>
</organism>
<evidence type="ECO:0000313" key="4">
    <source>
        <dbReference type="Proteomes" id="UP000006101"/>
    </source>
</evidence>
<dbReference type="InterPro" id="IPR001509">
    <property type="entry name" value="Epimerase_deHydtase"/>
</dbReference>
<protein>
    <submittedName>
        <fullName evidence="3">NAD-dependent epimerase/dehydratase</fullName>
    </submittedName>
</protein>
<keyword evidence="4" id="KW-1185">Reference proteome</keyword>
<evidence type="ECO:0000256" key="1">
    <source>
        <dbReference type="ARBA" id="ARBA00007637"/>
    </source>
</evidence>
<accession>K0B3I9</accession>
<proteinExistence type="inferred from homology"/>
<dbReference type="PANTHER" id="PTHR43000">
    <property type="entry name" value="DTDP-D-GLUCOSE 4,6-DEHYDRATASE-RELATED"/>
    <property type="match status" value="1"/>
</dbReference>
<sequence length="307" mass="34670">MKMRIFVTGGAGFIGRHLVKALIKQNHEITIYDNFSNSSKENLKKFPFNKSKVITGDIRNLDDVSKNSIDNDIVIHLAAKISVNESIQNPQETFETNVDGTENVLKACHVNKIKKIFALSSAAVYGNNILNHVSIESENIHPISPYGKSKQKMEEKIINFSKNYDFDSKIFRLFNVYGEGQSPEYAGVISKFVECSKKKLPLTIFGDGKQTRDFVAIEDVVNLFVKVISLDSKKNGEIYNVASGKYTSILELANLIKKLSNKELEIKFEKKRIGEIDHSTASIKKAKEELDYEPKIELSQGIRKFLI</sequence>
<dbReference type="Proteomes" id="UP000006101">
    <property type="component" value="Chromosome"/>
</dbReference>
<dbReference type="GeneID" id="13725560"/>